<evidence type="ECO:0000256" key="7">
    <source>
        <dbReference type="ARBA" id="ARBA00022777"/>
    </source>
</evidence>
<dbReference type="SUPFAM" id="SSF50685">
    <property type="entry name" value="Barwin-like endoglucanases"/>
    <property type="match status" value="1"/>
</dbReference>
<feature type="domain" description="Protein kinase" evidence="11">
    <location>
        <begin position="419"/>
        <end position="672"/>
    </location>
</feature>
<dbReference type="EC" id="2.7.12.2" evidence="12"/>
<dbReference type="PANTHER" id="PTHR47448">
    <property type="entry name" value="DUAL SPECIFICITY MITOGEN-ACTIVATED PROTEIN KINASE KINASE DSOR1-LIKE PROTEIN"/>
    <property type="match status" value="1"/>
</dbReference>
<evidence type="ECO:0000313" key="12">
    <source>
        <dbReference type="EMBL" id="KAJ2691057.1"/>
    </source>
</evidence>
<organism evidence="12 13">
    <name type="scientific">Coemansia spiralis</name>
    <dbReference type="NCBI Taxonomy" id="417178"/>
    <lineage>
        <taxon>Eukaryota</taxon>
        <taxon>Fungi</taxon>
        <taxon>Fungi incertae sedis</taxon>
        <taxon>Zoopagomycota</taxon>
        <taxon>Kickxellomycotina</taxon>
        <taxon>Kickxellomycetes</taxon>
        <taxon>Kickxellales</taxon>
        <taxon>Kickxellaceae</taxon>
        <taxon>Coemansia</taxon>
    </lineage>
</organism>
<evidence type="ECO:0000313" key="13">
    <source>
        <dbReference type="Proteomes" id="UP001151516"/>
    </source>
</evidence>
<dbReference type="GO" id="GO:0005524">
    <property type="term" value="F:ATP binding"/>
    <property type="evidence" value="ECO:0007669"/>
    <property type="project" value="UniProtKB-KW"/>
</dbReference>
<dbReference type="OrthoDB" id="10252354at2759"/>
<dbReference type="Pfam" id="PF00069">
    <property type="entry name" value="Pkinase"/>
    <property type="match status" value="1"/>
</dbReference>
<feature type="region of interest" description="Disordered" evidence="9">
    <location>
        <begin position="133"/>
        <end position="313"/>
    </location>
</feature>
<dbReference type="Gene3D" id="2.40.40.10">
    <property type="entry name" value="RlpA-like domain"/>
    <property type="match status" value="1"/>
</dbReference>
<dbReference type="EMBL" id="JANBTX010000004">
    <property type="protein sequence ID" value="KAJ2691057.1"/>
    <property type="molecule type" value="Genomic_DNA"/>
</dbReference>
<dbReference type="InterPro" id="IPR050915">
    <property type="entry name" value="MAP_kinase_kinase"/>
</dbReference>
<comment type="caution">
    <text evidence="12">The sequence shown here is derived from an EMBL/GenBank/DDBJ whole genome shotgun (WGS) entry which is preliminary data.</text>
</comment>
<keyword evidence="3" id="KW-0964">Secreted</keyword>
<dbReference type="PANTHER" id="PTHR47448:SF1">
    <property type="entry name" value="SERINE_THREONINE-PROTEIN KINASE STE7 HOMOLOG"/>
    <property type="match status" value="1"/>
</dbReference>
<sequence>MVRTALASIVAVVVAGASLASGLLTGSGIITYHDYQSLPPELVVNNPPSCGMPYAHLDVTRITAVQTMNKATDCGQCIRVSNANNPSKFVYVLAVDTGGRGLDLSKPSFGQLFNIDDGVGPAQWEPVSNSNCVGIWKDAPSPPPVVQPPPPPPVVQPPPPPPPVVQPPPPPPPPAVKPPPVVPPPPARPTTISTPPVRPPMPTPPSPPAVVPPPPPLPPVPPVAPGSSSWSSTSPTTLLTLRSSTNPVEGGLPPLSSGGSSAASQGSSTGSGSDEHYPGGIGHNGESSDSASKGSSDEDTSEESSSEESSKSNSAAGRLFLSGFLAATALAAAGLLMVFTKPVRKKRNFKSLTLAVPENATPVAPGGGAATASGAGAAPLASASHHGVPLSLGNGISADPVCPLELGVELRLDLREEDLAIGQPMGEGAGGTVVKATHRPTQTPMALKFIRADYSIRQQILKELQILHECNSPYIVSFYGAYPKDNGVQVCLEFMDLGSFDRIYRKNGPIPVPVIGRVTYSVLQGLKYLYEDLRVMHRDIKPSNILLNSLGFIKICDFGISKEMVSSIANTFVGTASYMSPERMTGGSYTVKSDIWSLGLTLMELALGRYPLKGEGESMSIFEMLSYINTETLPMLSQEIFPPGLCDLVAKCLIKDPSLRPNLKDLLVHPYNRECAVAKVNIEQWASSIELPDF</sequence>
<evidence type="ECO:0000256" key="4">
    <source>
        <dbReference type="ARBA" id="ARBA00022527"/>
    </source>
</evidence>
<proteinExistence type="inferred from homology"/>
<dbReference type="GO" id="GO:0005576">
    <property type="term" value="C:extracellular region"/>
    <property type="evidence" value="ECO:0007669"/>
    <property type="project" value="UniProtKB-SubCell"/>
</dbReference>
<keyword evidence="10" id="KW-1133">Transmembrane helix</keyword>
<feature type="compositionally biased region" description="Low complexity" evidence="9">
    <location>
        <begin position="285"/>
        <end position="294"/>
    </location>
</feature>
<dbReference type="AlphaFoldDB" id="A0A9W8GMS1"/>
<evidence type="ECO:0000256" key="6">
    <source>
        <dbReference type="ARBA" id="ARBA00022741"/>
    </source>
</evidence>
<keyword evidence="10" id="KW-0812">Transmembrane</keyword>
<evidence type="ECO:0000256" key="9">
    <source>
        <dbReference type="SAM" id="MobiDB-lite"/>
    </source>
</evidence>
<dbReference type="SMART" id="SM00220">
    <property type="entry name" value="S_TKc"/>
    <property type="match status" value="1"/>
</dbReference>
<name>A0A9W8GMS1_9FUNG</name>
<accession>A0A9W8GMS1</accession>
<evidence type="ECO:0000259" key="11">
    <source>
        <dbReference type="PROSITE" id="PS50011"/>
    </source>
</evidence>
<dbReference type="InterPro" id="IPR010829">
    <property type="entry name" value="Cerato-platanin"/>
</dbReference>
<keyword evidence="4" id="KW-0723">Serine/threonine-protein kinase</keyword>
<keyword evidence="7 12" id="KW-0418">Kinase</keyword>
<dbReference type="PRINTS" id="PR01217">
    <property type="entry name" value="PRICHEXTENSN"/>
</dbReference>
<dbReference type="FunFam" id="3.30.200.20:FF:000040">
    <property type="entry name" value="Dual specificity mitogen-activated protein kinase kinase"/>
    <property type="match status" value="1"/>
</dbReference>
<feature type="compositionally biased region" description="Pro residues" evidence="9">
    <location>
        <begin position="196"/>
        <end position="224"/>
    </location>
</feature>
<comment type="subcellular location">
    <subcellularLocation>
        <location evidence="1">Secreted</location>
    </subcellularLocation>
</comment>
<evidence type="ECO:0000256" key="10">
    <source>
        <dbReference type="SAM" id="Phobius"/>
    </source>
</evidence>
<dbReference type="InterPro" id="IPR011009">
    <property type="entry name" value="Kinase-like_dom_sf"/>
</dbReference>
<dbReference type="Gene3D" id="3.30.200.20">
    <property type="entry name" value="Phosphorylase Kinase, domain 1"/>
    <property type="match status" value="1"/>
</dbReference>
<dbReference type="PROSITE" id="PS50011">
    <property type="entry name" value="PROTEIN_KINASE_DOM"/>
    <property type="match status" value="1"/>
</dbReference>
<dbReference type="InterPro" id="IPR000719">
    <property type="entry name" value="Prot_kinase_dom"/>
</dbReference>
<feature type="transmembrane region" description="Helical" evidence="10">
    <location>
        <begin position="319"/>
        <end position="340"/>
    </location>
</feature>
<comment type="similarity">
    <text evidence="2">Belongs to the cerato-platanin family.</text>
</comment>
<gene>
    <name evidence="12" type="primary">STE7</name>
    <name evidence="12" type="ORF">IWW39_000265</name>
</gene>
<evidence type="ECO:0000256" key="1">
    <source>
        <dbReference type="ARBA" id="ARBA00004613"/>
    </source>
</evidence>
<dbReference type="Gene3D" id="1.10.510.10">
    <property type="entry name" value="Transferase(Phosphotransferase) domain 1"/>
    <property type="match status" value="1"/>
</dbReference>
<feature type="compositionally biased region" description="Pro residues" evidence="9">
    <location>
        <begin position="140"/>
        <end position="188"/>
    </location>
</feature>
<dbReference type="CDD" id="cd22778">
    <property type="entry name" value="DPBB_CEPL-like"/>
    <property type="match status" value="1"/>
</dbReference>
<evidence type="ECO:0000256" key="3">
    <source>
        <dbReference type="ARBA" id="ARBA00022525"/>
    </source>
</evidence>
<dbReference type="PROSITE" id="PS00108">
    <property type="entry name" value="PROTEIN_KINASE_ST"/>
    <property type="match status" value="1"/>
</dbReference>
<dbReference type="GO" id="GO:0004674">
    <property type="term" value="F:protein serine/threonine kinase activity"/>
    <property type="evidence" value="ECO:0007669"/>
    <property type="project" value="UniProtKB-KW"/>
</dbReference>
<keyword evidence="8" id="KW-0067">ATP-binding</keyword>
<dbReference type="InterPro" id="IPR036908">
    <property type="entry name" value="RlpA-like_sf"/>
</dbReference>
<keyword evidence="13" id="KW-1185">Reference proteome</keyword>
<dbReference type="InterPro" id="IPR008271">
    <property type="entry name" value="Ser/Thr_kinase_AS"/>
</dbReference>
<dbReference type="Proteomes" id="UP001151516">
    <property type="component" value="Unassembled WGS sequence"/>
</dbReference>
<feature type="compositionally biased region" description="Acidic residues" evidence="9">
    <location>
        <begin position="297"/>
        <end position="306"/>
    </location>
</feature>
<feature type="compositionally biased region" description="Low complexity" evidence="9">
    <location>
        <begin position="225"/>
        <end position="272"/>
    </location>
</feature>
<keyword evidence="5 12" id="KW-0808">Transferase</keyword>
<reference evidence="12" key="1">
    <citation type="submission" date="2022-07" db="EMBL/GenBank/DDBJ databases">
        <title>Phylogenomic reconstructions and comparative analyses of Kickxellomycotina fungi.</title>
        <authorList>
            <person name="Reynolds N.K."/>
            <person name="Stajich J.E."/>
            <person name="Barry K."/>
            <person name="Grigoriev I.V."/>
            <person name="Crous P."/>
            <person name="Smith M.E."/>
        </authorList>
    </citation>
    <scope>NUCLEOTIDE SEQUENCE</scope>
    <source>
        <strain evidence="12">CBS 109367</strain>
    </source>
</reference>
<protein>
    <submittedName>
        <fullName evidence="12">MAP kinase kinase (MEK)</fullName>
        <ecNumber evidence="12">2.7.12.2</ecNumber>
    </submittedName>
</protein>
<evidence type="ECO:0000256" key="2">
    <source>
        <dbReference type="ARBA" id="ARBA00010421"/>
    </source>
</evidence>
<keyword evidence="6" id="KW-0547">Nucleotide-binding</keyword>
<evidence type="ECO:0000256" key="8">
    <source>
        <dbReference type="ARBA" id="ARBA00022840"/>
    </source>
</evidence>
<keyword evidence="10" id="KW-0472">Membrane</keyword>
<dbReference type="GO" id="GO:0004708">
    <property type="term" value="F:MAP kinase kinase activity"/>
    <property type="evidence" value="ECO:0007669"/>
    <property type="project" value="UniProtKB-EC"/>
</dbReference>
<evidence type="ECO:0000256" key="5">
    <source>
        <dbReference type="ARBA" id="ARBA00022679"/>
    </source>
</evidence>
<dbReference type="SUPFAM" id="SSF56112">
    <property type="entry name" value="Protein kinase-like (PK-like)"/>
    <property type="match status" value="1"/>
</dbReference>